<evidence type="ECO:0000256" key="1">
    <source>
        <dbReference type="ARBA" id="ARBA00005910"/>
    </source>
</evidence>
<reference evidence="3" key="1">
    <citation type="submission" date="2014-08" db="EMBL/GenBank/DDBJ databases">
        <authorList>
            <person name="Murali S."/>
            <person name="Richards S."/>
            <person name="Bandaranaike D."/>
            <person name="Bellair M."/>
            <person name="Blankenburg K."/>
            <person name="Chao H."/>
            <person name="Dinh H."/>
            <person name="Doddapaneni H."/>
            <person name="Dugan-Rocha S."/>
            <person name="Elkadiri S."/>
            <person name="Gnanaolivu R."/>
            <person name="Hughes D."/>
            <person name="Lee S."/>
            <person name="Li M."/>
            <person name="Ming W."/>
            <person name="Munidasa M."/>
            <person name="Muniz J."/>
            <person name="Nguyen L."/>
            <person name="Osuji N."/>
            <person name="Pu L.-L."/>
            <person name="Puazo M."/>
            <person name="Skinner E."/>
            <person name="Qu C."/>
            <person name="Quiroz J."/>
            <person name="Raj R."/>
            <person name="Weissenberger G."/>
            <person name="Xin Y."/>
            <person name="Zou X."/>
            <person name="Han Y."/>
            <person name="Worley K."/>
            <person name="Muzny D."/>
            <person name="Gibbs R."/>
        </authorList>
    </citation>
    <scope>NUCLEOTIDE SEQUENCE</scope>
    <source>
        <strain evidence="3">HAZT.00-mixed</strain>
        <tissue evidence="3">Whole organism</tissue>
    </source>
</reference>
<dbReference type="Proteomes" id="UP000711488">
    <property type="component" value="Unassembled WGS sequence"/>
</dbReference>
<dbReference type="PANTHER" id="PTHR11200:SF275">
    <property type="entry name" value="LD06095P"/>
    <property type="match status" value="1"/>
</dbReference>
<comment type="caution">
    <text evidence="3">The sequence shown here is derived from an EMBL/GenBank/DDBJ whole genome shotgun (WGS) entry which is preliminary data.</text>
</comment>
<feature type="domain" description="Inositol polyphosphate-related phosphatase" evidence="2">
    <location>
        <begin position="1"/>
        <end position="253"/>
    </location>
</feature>
<dbReference type="Pfam" id="PF22669">
    <property type="entry name" value="Exo_endo_phos2"/>
    <property type="match status" value="1"/>
</dbReference>
<dbReference type="GO" id="GO:0005737">
    <property type="term" value="C:cytoplasm"/>
    <property type="evidence" value="ECO:0007669"/>
    <property type="project" value="TreeGrafter"/>
</dbReference>
<protein>
    <recommendedName>
        <fullName evidence="2">Inositol polyphosphate-related phosphatase domain-containing protein</fullName>
    </recommendedName>
</protein>
<proteinExistence type="inferred from homology"/>
<feature type="non-terminal residue" evidence="3">
    <location>
        <position position="372"/>
    </location>
</feature>
<evidence type="ECO:0000313" key="3">
    <source>
        <dbReference type="EMBL" id="KAA0187570.1"/>
    </source>
</evidence>
<accession>A0A6A0GTG0</accession>
<dbReference type="InterPro" id="IPR046985">
    <property type="entry name" value="IP5"/>
</dbReference>
<reference evidence="3" key="2">
    <citation type="journal article" date="2018" name="Environ. Sci. Technol.">
        <title>The Toxicogenome of Hyalella azteca: A Model for Sediment Ecotoxicology and Evolutionary Toxicology.</title>
        <authorList>
            <person name="Poynton H.C."/>
            <person name="Hasenbein S."/>
            <person name="Benoit J.B."/>
            <person name="Sepulveda M.S."/>
            <person name="Poelchau M.F."/>
            <person name="Hughes D.S.T."/>
            <person name="Murali S.C."/>
            <person name="Chen S."/>
            <person name="Glastad K.M."/>
            <person name="Goodisman M.A.D."/>
            <person name="Werren J.H."/>
            <person name="Vineis J.H."/>
            <person name="Bowen J.L."/>
            <person name="Friedrich M."/>
            <person name="Jones J."/>
            <person name="Robertson H.M."/>
            <person name="Feyereisen R."/>
            <person name="Mechler-Hickson A."/>
            <person name="Mathers N."/>
            <person name="Lee C.E."/>
            <person name="Colbourne J.K."/>
            <person name="Biales A."/>
            <person name="Johnston J.S."/>
            <person name="Wellborn G.A."/>
            <person name="Rosendale A.J."/>
            <person name="Cridge A.G."/>
            <person name="Munoz-Torres M.C."/>
            <person name="Bain P.A."/>
            <person name="Manny A.R."/>
            <person name="Major K.M."/>
            <person name="Lambert F.N."/>
            <person name="Vulpe C.D."/>
            <person name="Tuck P."/>
            <person name="Blalock B.J."/>
            <person name="Lin Y.Y."/>
            <person name="Smith M.E."/>
            <person name="Ochoa-Acuna H."/>
            <person name="Chen M.M."/>
            <person name="Childers C.P."/>
            <person name="Qu J."/>
            <person name="Dugan S."/>
            <person name="Lee S.L."/>
            <person name="Chao H."/>
            <person name="Dinh H."/>
            <person name="Han Y."/>
            <person name="Doddapaneni H."/>
            <person name="Worley K.C."/>
            <person name="Muzny D.M."/>
            <person name="Gibbs R.A."/>
            <person name="Richards S."/>
        </authorList>
    </citation>
    <scope>NUCLEOTIDE SEQUENCE</scope>
    <source>
        <strain evidence="3">HAZT.00-mixed</strain>
        <tissue evidence="3">Whole organism</tissue>
    </source>
</reference>
<dbReference type="Pfam" id="PF17751">
    <property type="entry name" value="SKICH"/>
    <property type="match status" value="1"/>
</dbReference>
<dbReference type="AlphaFoldDB" id="A0A6A0GTG0"/>
<evidence type="ECO:0000259" key="2">
    <source>
        <dbReference type="SMART" id="SM00128"/>
    </source>
</evidence>
<dbReference type="Gene3D" id="3.60.10.10">
    <property type="entry name" value="Endonuclease/exonuclease/phosphatase"/>
    <property type="match status" value="1"/>
</dbReference>
<dbReference type="GO" id="GO:0001726">
    <property type="term" value="C:ruffle"/>
    <property type="evidence" value="ECO:0007669"/>
    <property type="project" value="TreeGrafter"/>
</dbReference>
<reference evidence="3" key="3">
    <citation type="submission" date="2019-06" db="EMBL/GenBank/DDBJ databases">
        <authorList>
            <person name="Poynton C."/>
            <person name="Hasenbein S."/>
            <person name="Benoit J.B."/>
            <person name="Sepulveda M.S."/>
            <person name="Poelchau M.F."/>
            <person name="Murali S.C."/>
            <person name="Chen S."/>
            <person name="Glastad K.M."/>
            <person name="Werren J.H."/>
            <person name="Vineis J.H."/>
            <person name="Bowen J.L."/>
            <person name="Friedrich M."/>
            <person name="Jones J."/>
            <person name="Robertson H.M."/>
            <person name="Feyereisen R."/>
            <person name="Mechler-Hickson A."/>
            <person name="Mathers N."/>
            <person name="Lee C.E."/>
            <person name="Colbourne J.K."/>
            <person name="Biales A."/>
            <person name="Johnston J.S."/>
            <person name="Wellborn G.A."/>
            <person name="Rosendale A.J."/>
            <person name="Cridge A.G."/>
            <person name="Munoz-Torres M.C."/>
            <person name="Bain P.A."/>
            <person name="Manny A.R."/>
            <person name="Major K.M."/>
            <person name="Lambert F.N."/>
            <person name="Vulpe C.D."/>
            <person name="Tuck P."/>
            <person name="Blalock B.J."/>
            <person name="Lin Y.-Y."/>
            <person name="Smith M.E."/>
            <person name="Ochoa-Acuna H."/>
            <person name="Chen M.-J.M."/>
            <person name="Childers C.P."/>
            <person name="Qu J."/>
            <person name="Dugan S."/>
            <person name="Lee S.L."/>
            <person name="Chao H."/>
            <person name="Dinh H."/>
            <person name="Han Y."/>
            <person name="Doddapaneni H."/>
            <person name="Worley K.C."/>
            <person name="Muzny D.M."/>
            <person name="Gibbs R.A."/>
            <person name="Richards S."/>
        </authorList>
    </citation>
    <scope>NUCLEOTIDE SEQUENCE</scope>
    <source>
        <strain evidence="3">HAZT.00-mixed</strain>
        <tissue evidence="3">Whole organism</tissue>
    </source>
</reference>
<dbReference type="InterPro" id="IPR000300">
    <property type="entry name" value="IPPc"/>
</dbReference>
<sequence>MFFEEPWTKQFLDDLSAHNYVRIAGERLQGCVLNIIVKKELVAQLRDIHTSVTRTGFGGLWGNKGGVSVRFSVGGCSVCSVNCHLAAHDGGYSERVLQYNTILHSTTFPQCSPTTSILYHDYVFWMGDLNFRLASSISGEEIARLVSKGSLEELYELDELKKAQSARDAFEPLTEAPLTFPPTYKYKENHVSDYDLSRRPAWTDRILHQVLPDAYEHVKLSAEQTSYSALQQYRQSDHKPVIAEYLIKVFSDHRERCVRLQPTGDWRVCEGGTATVSLDSDVVVSNSDYIALFKDNFCNMEQYITYCYLPEIKDQSGPATFTVALQDDLIHDAGMYRLVYVSRLYNCYLGMSDAFAVQLSPQLMPAQSRLGT</sequence>
<organism evidence="3">
    <name type="scientific">Hyalella azteca</name>
    <name type="common">Amphipod</name>
    <dbReference type="NCBI Taxonomy" id="294128"/>
    <lineage>
        <taxon>Eukaryota</taxon>
        <taxon>Metazoa</taxon>
        <taxon>Ecdysozoa</taxon>
        <taxon>Arthropoda</taxon>
        <taxon>Crustacea</taxon>
        <taxon>Multicrustacea</taxon>
        <taxon>Malacostraca</taxon>
        <taxon>Eumalacostraca</taxon>
        <taxon>Peracarida</taxon>
        <taxon>Amphipoda</taxon>
        <taxon>Senticaudata</taxon>
        <taxon>Talitrida</taxon>
        <taxon>Talitroidea</taxon>
        <taxon>Hyalellidae</taxon>
        <taxon>Hyalella</taxon>
    </lineage>
</organism>
<dbReference type="EMBL" id="JQDR03014808">
    <property type="protein sequence ID" value="KAA0187570.1"/>
    <property type="molecule type" value="Genomic_DNA"/>
</dbReference>
<dbReference type="Gene3D" id="2.60.40.2840">
    <property type="match status" value="1"/>
</dbReference>
<dbReference type="GO" id="GO:0046856">
    <property type="term" value="P:phosphatidylinositol dephosphorylation"/>
    <property type="evidence" value="ECO:0007669"/>
    <property type="project" value="InterPro"/>
</dbReference>
<comment type="similarity">
    <text evidence="1">Belongs to the inositol 1,4,5-trisphosphate 5-phosphatase type II family.</text>
</comment>
<name>A0A6A0GTG0_HYAAZ</name>
<dbReference type="SUPFAM" id="SSF56219">
    <property type="entry name" value="DNase I-like"/>
    <property type="match status" value="1"/>
</dbReference>
<dbReference type="SMART" id="SM00128">
    <property type="entry name" value="IPPc"/>
    <property type="match status" value="1"/>
</dbReference>
<dbReference type="GO" id="GO:0004439">
    <property type="term" value="F:phosphatidylinositol-4,5-bisphosphate 5-phosphatase activity"/>
    <property type="evidence" value="ECO:0007669"/>
    <property type="project" value="TreeGrafter"/>
</dbReference>
<gene>
    <name evidence="3" type="ORF">HAZT_HAZT004827</name>
</gene>
<dbReference type="GO" id="GO:0005886">
    <property type="term" value="C:plasma membrane"/>
    <property type="evidence" value="ECO:0007669"/>
    <property type="project" value="TreeGrafter"/>
</dbReference>
<dbReference type="InterPro" id="IPR036691">
    <property type="entry name" value="Endo/exonu/phosph_ase_sf"/>
</dbReference>
<dbReference type="PANTHER" id="PTHR11200">
    <property type="entry name" value="INOSITOL 5-PHOSPHATASE"/>
    <property type="match status" value="1"/>
</dbReference>
<dbReference type="InterPro" id="IPR041611">
    <property type="entry name" value="SKICH"/>
</dbReference>